<dbReference type="EMBL" id="JAQQWN010000008">
    <property type="protein sequence ID" value="KAK8071382.1"/>
    <property type="molecule type" value="Genomic_DNA"/>
</dbReference>
<dbReference type="GeneID" id="92048960"/>
<dbReference type="RefSeq" id="XP_066665190.1">
    <property type="nucleotide sequence ID" value="XM_066815900.1"/>
</dbReference>
<keyword evidence="2" id="KW-1185">Reference proteome</keyword>
<gene>
    <name evidence="1" type="ORF">PG997_011585</name>
</gene>
<protein>
    <submittedName>
        <fullName evidence="1">Uncharacterized protein</fullName>
    </submittedName>
</protein>
<dbReference type="Proteomes" id="UP001433268">
    <property type="component" value="Unassembled WGS sequence"/>
</dbReference>
<comment type="caution">
    <text evidence="1">The sequence shown here is derived from an EMBL/GenBank/DDBJ whole genome shotgun (WGS) entry which is preliminary data.</text>
</comment>
<name>A0ABR1VJR9_9PEZI</name>
<accession>A0ABR1VJR9</accession>
<sequence>MAVLVLDNARHGLQFPTIASKAWDRMISARRFLRLRYQQSDSIEHVEGRAPLKLSDPEQNEVVYSQLLDYILGTMSWWLMRCAQSQYWKKHLIAILAKWAVKIKIVAFDPQASAEASLNQITETIDSMKAEAEFREVILMVGGKERDISTFDTETDMSSMYFEDKMVLRELLSVSSPASWMPWWCRRDLEPTPDPSRCAP</sequence>
<proteinExistence type="predicted"/>
<evidence type="ECO:0000313" key="2">
    <source>
        <dbReference type="Proteomes" id="UP001433268"/>
    </source>
</evidence>
<evidence type="ECO:0000313" key="1">
    <source>
        <dbReference type="EMBL" id="KAK8071382.1"/>
    </source>
</evidence>
<reference evidence="1 2" key="1">
    <citation type="submission" date="2023-01" db="EMBL/GenBank/DDBJ databases">
        <title>Analysis of 21 Apiospora genomes using comparative genomics revels a genus with tremendous synthesis potential of carbohydrate active enzymes and secondary metabolites.</title>
        <authorList>
            <person name="Sorensen T."/>
        </authorList>
    </citation>
    <scope>NUCLEOTIDE SEQUENCE [LARGE SCALE GENOMIC DNA]</scope>
    <source>
        <strain evidence="1 2">CBS 114990</strain>
    </source>
</reference>
<organism evidence="1 2">
    <name type="scientific">Apiospora hydei</name>
    <dbReference type="NCBI Taxonomy" id="1337664"/>
    <lineage>
        <taxon>Eukaryota</taxon>
        <taxon>Fungi</taxon>
        <taxon>Dikarya</taxon>
        <taxon>Ascomycota</taxon>
        <taxon>Pezizomycotina</taxon>
        <taxon>Sordariomycetes</taxon>
        <taxon>Xylariomycetidae</taxon>
        <taxon>Amphisphaeriales</taxon>
        <taxon>Apiosporaceae</taxon>
        <taxon>Apiospora</taxon>
    </lineage>
</organism>